<keyword evidence="1" id="KW-0472">Membrane</keyword>
<protein>
    <submittedName>
        <fullName evidence="2">(Mediterranean fruit fly) hypothetical protein</fullName>
    </submittedName>
</protein>
<dbReference type="AlphaFoldDB" id="A0A811UXQ6"/>
<accession>A0A811UXQ6</accession>
<evidence type="ECO:0000313" key="3">
    <source>
        <dbReference type="Proteomes" id="UP000606786"/>
    </source>
</evidence>
<keyword evidence="1" id="KW-1133">Transmembrane helix</keyword>
<dbReference type="Proteomes" id="UP000606786">
    <property type="component" value="Unassembled WGS sequence"/>
</dbReference>
<evidence type="ECO:0000313" key="2">
    <source>
        <dbReference type="EMBL" id="CAD7003098.1"/>
    </source>
</evidence>
<sequence>MIISFSCLSHLSQTRYGVVFSLQMGSIVTARGYESNSKDNNHNNSNINIDESDVIATTTNTFSLPTHNLSIANTSMSSSGNSSKQQLLTSNGILDYLVYCVVLGHHITACLWLKDNANDWVALRLLQLLFLLLLLLLHRRR</sequence>
<organism evidence="2 3">
    <name type="scientific">Ceratitis capitata</name>
    <name type="common">Mediterranean fruit fly</name>
    <name type="synonym">Tephritis capitata</name>
    <dbReference type="NCBI Taxonomy" id="7213"/>
    <lineage>
        <taxon>Eukaryota</taxon>
        <taxon>Metazoa</taxon>
        <taxon>Ecdysozoa</taxon>
        <taxon>Arthropoda</taxon>
        <taxon>Hexapoda</taxon>
        <taxon>Insecta</taxon>
        <taxon>Pterygota</taxon>
        <taxon>Neoptera</taxon>
        <taxon>Endopterygota</taxon>
        <taxon>Diptera</taxon>
        <taxon>Brachycera</taxon>
        <taxon>Muscomorpha</taxon>
        <taxon>Tephritoidea</taxon>
        <taxon>Tephritidae</taxon>
        <taxon>Ceratitis</taxon>
        <taxon>Ceratitis</taxon>
    </lineage>
</organism>
<feature type="transmembrane region" description="Helical" evidence="1">
    <location>
        <begin position="93"/>
        <end position="114"/>
    </location>
</feature>
<feature type="transmembrane region" description="Helical" evidence="1">
    <location>
        <begin position="120"/>
        <end position="137"/>
    </location>
</feature>
<gene>
    <name evidence="2" type="ORF">CCAP1982_LOCUS11561</name>
</gene>
<name>A0A811UXQ6_CERCA</name>
<proteinExistence type="predicted"/>
<comment type="caution">
    <text evidence="2">The sequence shown here is derived from an EMBL/GenBank/DDBJ whole genome shotgun (WGS) entry which is preliminary data.</text>
</comment>
<reference evidence="2" key="1">
    <citation type="submission" date="2020-11" db="EMBL/GenBank/DDBJ databases">
        <authorList>
            <person name="Whitehead M."/>
        </authorList>
    </citation>
    <scope>NUCLEOTIDE SEQUENCE</scope>
    <source>
        <strain evidence="2">EGII</strain>
    </source>
</reference>
<keyword evidence="3" id="KW-1185">Reference proteome</keyword>
<evidence type="ECO:0000256" key="1">
    <source>
        <dbReference type="SAM" id="Phobius"/>
    </source>
</evidence>
<keyword evidence="1" id="KW-0812">Transmembrane</keyword>
<dbReference type="EMBL" id="CAJHJT010000034">
    <property type="protein sequence ID" value="CAD7003098.1"/>
    <property type="molecule type" value="Genomic_DNA"/>
</dbReference>